<dbReference type="InterPro" id="IPR036237">
    <property type="entry name" value="Xyl_isomerase-like_sf"/>
</dbReference>
<gene>
    <name evidence="2" type="ORF">E3J84_06730</name>
</gene>
<name>A0A523RQD0_UNCAE</name>
<dbReference type="Pfam" id="PF01261">
    <property type="entry name" value="AP_endonuc_2"/>
    <property type="match status" value="1"/>
</dbReference>
<dbReference type="InterPro" id="IPR013022">
    <property type="entry name" value="Xyl_isomerase-like_TIM-brl"/>
</dbReference>
<keyword evidence="2" id="KW-0413">Isomerase</keyword>
<organism evidence="2 3">
    <name type="scientific">Aerophobetes bacterium</name>
    <dbReference type="NCBI Taxonomy" id="2030807"/>
    <lineage>
        <taxon>Bacteria</taxon>
        <taxon>Candidatus Aerophobota</taxon>
    </lineage>
</organism>
<reference evidence="2 3" key="1">
    <citation type="submission" date="2019-03" db="EMBL/GenBank/DDBJ databases">
        <title>Metabolic potential of uncultured bacteria and archaea associated with petroleum seepage in deep-sea sediments.</title>
        <authorList>
            <person name="Dong X."/>
            <person name="Hubert C."/>
        </authorList>
    </citation>
    <scope>NUCLEOTIDE SEQUENCE [LARGE SCALE GENOMIC DNA]</scope>
    <source>
        <strain evidence="2">E44_bin7</strain>
    </source>
</reference>
<evidence type="ECO:0000313" key="2">
    <source>
        <dbReference type="EMBL" id="TET07975.1"/>
    </source>
</evidence>
<feature type="domain" description="Xylose isomerase-like TIM barrel" evidence="1">
    <location>
        <begin position="76"/>
        <end position="339"/>
    </location>
</feature>
<dbReference type="GO" id="GO:0016853">
    <property type="term" value="F:isomerase activity"/>
    <property type="evidence" value="ECO:0007669"/>
    <property type="project" value="UniProtKB-KW"/>
</dbReference>
<evidence type="ECO:0000259" key="1">
    <source>
        <dbReference type="Pfam" id="PF01261"/>
    </source>
</evidence>
<dbReference type="AlphaFoldDB" id="A0A523RQD0"/>
<dbReference type="PANTHER" id="PTHR12110">
    <property type="entry name" value="HYDROXYPYRUVATE ISOMERASE"/>
    <property type="match status" value="1"/>
</dbReference>
<accession>A0A523RQD0</accession>
<comment type="caution">
    <text evidence="2">The sequence shown here is derived from an EMBL/GenBank/DDBJ whole genome shotgun (WGS) entry which is preliminary data.</text>
</comment>
<dbReference type="Gene3D" id="3.20.20.150">
    <property type="entry name" value="Divalent-metal-dependent TIM barrel enzymes"/>
    <property type="match status" value="1"/>
</dbReference>
<dbReference type="Proteomes" id="UP000316360">
    <property type="component" value="Unassembled WGS sequence"/>
</dbReference>
<evidence type="ECO:0000313" key="3">
    <source>
        <dbReference type="Proteomes" id="UP000316360"/>
    </source>
</evidence>
<dbReference type="SUPFAM" id="SSF51658">
    <property type="entry name" value="Xylose isomerase-like"/>
    <property type="match status" value="1"/>
</dbReference>
<proteinExistence type="predicted"/>
<dbReference type="InterPro" id="IPR050312">
    <property type="entry name" value="IolE/XylAMocC-like"/>
</dbReference>
<dbReference type="PANTHER" id="PTHR12110:SF21">
    <property type="entry name" value="XYLOSE ISOMERASE-LIKE TIM BARREL DOMAIN-CONTAINING PROTEIN"/>
    <property type="match status" value="1"/>
</dbReference>
<sequence length="344" mass="38944">MAVAAIPTEIFFPCSNMYLLCVVRRQALRTLSSRVDIKRLTLKRGGLKVMKLALHSVSYSGAWEGQCCLPLKRFVSKAAEFGYDGIELMAKRPHASPLDLDEKARNDLKEFIRSKNLEIACIAAYNDFADPNPYHREVELLYLKETIHLAHDLGAKIVRIFASGMKDMHSGASYTQQWNWVKEHIREAVKYAEDQGVILALQNHSPIMQSYKNVLAMVKEVESENLKVTLDAPLLYISGESLPEAVRETGKLMVHSHTSDYIRRPGALEYSSGGFRRVETLETPPLGEGEIDYQTFVKLLREIDYQGFLSYEICSPIVGKGEETNLDSYAKNSLQYMRKLLAET</sequence>
<dbReference type="EMBL" id="SOKJ01000388">
    <property type="protein sequence ID" value="TET07975.1"/>
    <property type="molecule type" value="Genomic_DNA"/>
</dbReference>
<protein>
    <submittedName>
        <fullName evidence="2">Sugar phosphate isomerase/epimerase</fullName>
    </submittedName>
</protein>